<protein>
    <submittedName>
        <fullName evidence="4">Uncharacterized protein</fullName>
    </submittedName>
</protein>
<reference evidence="4" key="2">
    <citation type="submission" date="2015-03" db="EMBL/GenBank/DDBJ databases">
        <authorList>
            <person name="Murphy D."/>
        </authorList>
    </citation>
    <scope>NUCLEOTIDE SEQUENCE [LARGE SCALE GENOMIC DNA]</scope>
    <source>
        <strain evidence="4">K00500041</strain>
    </source>
</reference>
<dbReference type="Proteomes" id="UP000039217">
    <property type="component" value="Unassembled WGS sequence"/>
</dbReference>
<dbReference type="EMBL" id="CQQC01001194">
    <property type="protein sequence ID" value="CNV72717.1"/>
    <property type="molecule type" value="Genomic_DNA"/>
</dbReference>
<proteinExistence type="predicted"/>
<feature type="region of interest" description="Disordered" evidence="1">
    <location>
        <begin position="1"/>
        <end position="22"/>
    </location>
</feature>
<dbReference type="EMBL" id="CFOH01000599">
    <property type="protein sequence ID" value="CFE62520.1"/>
    <property type="molecule type" value="Genomic_DNA"/>
</dbReference>
<evidence type="ECO:0000313" key="7">
    <source>
        <dbReference type="Proteomes" id="UP000046947"/>
    </source>
</evidence>
<dbReference type="AlphaFoldDB" id="A0A0U0RZW1"/>
<feature type="compositionally biased region" description="Low complexity" evidence="1">
    <location>
        <begin position="1"/>
        <end position="18"/>
    </location>
</feature>
<evidence type="ECO:0000256" key="1">
    <source>
        <dbReference type="SAM" id="MobiDB-lite"/>
    </source>
</evidence>
<accession>A0A0U0RZW1</accession>
<gene>
    <name evidence="3" type="ORF">ERS007661_02989</name>
    <name evidence="2" type="ORF">ERS007688_03049</name>
    <name evidence="4" type="ORF">ERS007703_03554</name>
</gene>
<evidence type="ECO:0000313" key="4">
    <source>
        <dbReference type="EMBL" id="COW39001.1"/>
    </source>
</evidence>
<evidence type="ECO:0000313" key="3">
    <source>
        <dbReference type="EMBL" id="CNV72717.1"/>
    </source>
</evidence>
<evidence type="ECO:0000313" key="5">
    <source>
        <dbReference type="Proteomes" id="UP000038802"/>
    </source>
</evidence>
<reference evidence="5 6" key="1">
    <citation type="submission" date="2015-03" db="EMBL/GenBank/DDBJ databases">
        <authorList>
            <consortium name="Pathogen Informatics"/>
        </authorList>
    </citation>
    <scope>NUCLEOTIDE SEQUENCE [LARGE SCALE GENOMIC DNA]</scope>
    <source>
        <strain evidence="3 6">D00501624</strain>
        <strain evidence="2 7">H09601792</strain>
        <strain evidence="5">K00500041</strain>
    </source>
</reference>
<sequence length="40" mass="4067">MRACISAPPSDSSSDSSPVAIFTSGGPAKNTLERSLIITT</sequence>
<name>A0A0U0RZW1_MYCTX</name>
<dbReference type="Proteomes" id="UP000038802">
    <property type="component" value="Unassembled WGS sequence"/>
</dbReference>
<evidence type="ECO:0000313" key="6">
    <source>
        <dbReference type="Proteomes" id="UP000039217"/>
    </source>
</evidence>
<dbReference type="Proteomes" id="UP000046947">
    <property type="component" value="Unassembled WGS sequence"/>
</dbReference>
<dbReference type="EMBL" id="CSAE01000497">
    <property type="protein sequence ID" value="COW39001.1"/>
    <property type="molecule type" value="Genomic_DNA"/>
</dbReference>
<organism evidence="4 5">
    <name type="scientific">Mycobacterium tuberculosis</name>
    <dbReference type="NCBI Taxonomy" id="1773"/>
    <lineage>
        <taxon>Bacteria</taxon>
        <taxon>Bacillati</taxon>
        <taxon>Actinomycetota</taxon>
        <taxon>Actinomycetes</taxon>
        <taxon>Mycobacteriales</taxon>
        <taxon>Mycobacteriaceae</taxon>
        <taxon>Mycobacterium</taxon>
        <taxon>Mycobacterium tuberculosis complex</taxon>
    </lineage>
</organism>
<evidence type="ECO:0000313" key="2">
    <source>
        <dbReference type="EMBL" id="CFE62520.1"/>
    </source>
</evidence>